<evidence type="ECO:0000256" key="10">
    <source>
        <dbReference type="ARBA" id="ARBA00022840"/>
    </source>
</evidence>
<dbReference type="CDD" id="cd12912">
    <property type="entry name" value="PDC2_MCP_like"/>
    <property type="match status" value="1"/>
</dbReference>
<dbReference type="PANTHER" id="PTHR34220">
    <property type="entry name" value="SENSOR HISTIDINE KINASE YPDA"/>
    <property type="match status" value="1"/>
</dbReference>
<dbReference type="PROSITE" id="PS50109">
    <property type="entry name" value="HIS_KIN"/>
    <property type="match status" value="1"/>
</dbReference>
<dbReference type="SMART" id="SM00387">
    <property type="entry name" value="HATPase_c"/>
    <property type="match status" value="1"/>
</dbReference>
<dbReference type="Gene3D" id="3.30.450.20">
    <property type="entry name" value="PAS domain"/>
    <property type="match status" value="1"/>
</dbReference>
<evidence type="ECO:0000313" key="18">
    <source>
        <dbReference type="EMBL" id="NOU66959.1"/>
    </source>
</evidence>
<dbReference type="InterPro" id="IPR004358">
    <property type="entry name" value="Sig_transdc_His_kin-like_C"/>
</dbReference>
<dbReference type="InterPro" id="IPR003660">
    <property type="entry name" value="HAMP_dom"/>
</dbReference>
<evidence type="ECO:0000256" key="2">
    <source>
        <dbReference type="ARBA" id="ARBA00004651"/>
    </source>
</evidence>
<keyword evidence="5" id="KW-0597">Phosphoprotein</keyword>
<dbReference type="Gene3D" id="6.10.340.10">
    <property type="match status" value="1"/>
</dbReference>
<keyword evidence="4" id="KW-1003">Cell membrane</keyword>
<dbReference type="Proteomes" id="UP000653578">
    <property type="component" value="Unassembled WGS sequence"/>
</dbReference>
<evidence type="ECO:0000256" key="4">
    <source>
        <dbReference type="ARBA" id="ARBA00022475"/>
    </source>
</evidence>
<dbReference type="PANTHER" id="PTHR34220:SF7">
    <property type="entry name" value="SENSOR HISTIDINE KINASE YPDA"/>
    <property type="match status" value="1"/>
</dbReference>
<keyword evidence="10" id="KW-0067">ATP-binding</keyword>
<dbReference type="PRINTS" id="PR00344">
    <property type="entry name" value="BCTRLSENSOR"/>
</dbReference>
<dbReference type="Gene3D" id="3.30.565.10">
    <property type="entry name" value="Histidine kinase-like ATPase, C-terminal domain"/>
    <property type="match status" value="1"/>
</dbReference>
<keyword evidence="14" id="KW-0175">Coiled coil</keyword>
<keyword evidence="7 15" id="KW-0812">Transmembrane</keyword>
<feature type="domain" description="Histidine kinase" evidence="16">
    <location>
        <begin position="477"/>
        <end position="590"/>
    </location>
</feature>
<evidence type="ECO:0000256" key="9">
    <source>
        <dbReference type="ARBA" id="ARBA00022777"/>
    </source>
</evidence>
<feature type="coiled-coil region" evidence="14">
    <location>
        <begin position="351"/>
        <end position="390"/>
    </location>
</feature>
<feature type="transmembrane region" description="Helical" evidence="15">
    <location>
        <begin position="291"/>
        <end position="309"/>
    </location>
</feature>
<evidence type="ECO:0000256" key="7">
    <source>
        <dbReference type="ARBA" id="ARBA00022692"/>
    </source>
</evidence>
<dbReference type="SMART" id="SM00304">
    <property type="entry name" value="HAMP"/>
    <property type="match status" value="1"/>
</dbReference>
<keyword evidence="13 15" id="KW-0472">Membrane</keyword>
<accession>A0ABX1XET9</accession>
<dbReference type="Pfam" id="PF02743">
    <property type="entry name" value="dCache_1"/>
    <property type="match status" value="1"/>
</dbReference>
<dbReference type="InterPro" id="IPR010559">
    <property type="entry name" value="Sig_transdc_His_kin_internal"/>
</dbReference>
<protein>
    <recommendedName>
        <fullName evidence="3">histidine kinase</fullName>
        <ecNumber evidence="3">2.7.13.3</ecNumber>
    </recommendedName>
</protein>
<evidence type="ECO:0000256" key="6">
    <source>
        <dbReference type="ARBA" id="ARBA00022679"/>
    </source>
</evidence>
<reference evidence="18 19" key="1">
    <citation type="submission" date="2019-10" db="EMBL/GenBank/DDBJ databases">
        <title>Description of Paenibacillus humi sp. nov.</title>
        <authorList>
            <person name="Carlier A."/>
            <person name="Qi S."/>
        </authorList>
    </citation>
    <scope>NUCLEOTIDE SEQUENCE [LARGE SCALE GENOMIC DNA]</scope>
    <source>
        <strain evidence="18 19">LMG 31461</strain>
    </source>
</reference>
<organism evidence="18 19">
    <name type="scientific">Paenibacillus plantarum</name>
    <dbReference type="NCBI Taxonomy" id="2654975"/>
    <lineage>
        <taxon>Bacteria</taxon>
        <taxon>Bacillati</taxon>
        <taxon>Bacillota</taxon>
        <taxon>Bacilli</taxon>
        <taxon>Bacillales</taxon>
        <taxon>Paenibacillaceae</taxon>
        <taxon>Paenibacillus</taxon>
    </lineage>
</organism>
<keyword evidence="6" id="KW-0808">Transferase</keyword>
<name>A0ABX1XET9_9BACL</name>
<comment type="caution">
    <text evidence="18">The sequence shown here is derived from an EMBL/GenBank/DDBJ whole genome shotgun (WGS) entry which is preliminary data.</text>
</comment>
<evidence type="ECO:0000259" key="17">
    <source>
        <dbReference type="PROSITE" id="PS50885"/>
    </source>
</evidence>
<dbReference type="InterPro" id="IPR033479">
    <property type="entry name" value="dCache_1"/>
</dbReference>
<dbReference type="Pfam" id="PF00672">
    <property type="entry name" value="HAMP"/>
    <property type="match status" value="1"/>
</dbReference>
<keyword evidence="9" id="KW-0418">Kinase</keyword>
<evidence type="ECO:0000256" key="12">
    <source>
        <dbReference type="ARBA" id="ARBA00023012"/>
    </source>
</evidence>
<dbReference type="PROSITE" id="PS50885">
    <property type="entry name" value="HAMP"/>
    <property type="match status" value="1"/>
</dbReference>
<keyword evidence="19" id="KW-1185">Reference proteome</keyword>
<evidence type="ECO:0000313" key="19">
    <source>
        <dbReference type="Proteomes" id="UP000653578"/>
    </source>
</evidence>
<dbReference type="InterPro" id="IPR005467">
    <property type="entry name" value="His_kinase_dom"/>
</dbReference>
<gene>
    <name evidence="18" type="ORF">GC096_23200</name>
</gene>
<evidence type="ECO:0000256" key="3">
    <source>
        <dbReference type="ARBA" id="ARBA00012438"/>
    </source>
</evidence>
<dbReference type="EMBL" id="WHNY01000067">
    <property type="protein sequence ID" value="NOU66959.1"/>
    <property type="molecule type" value="Genomic_DNA"/>
</dbReference>
<dbReference type="Pfam" id="PF02518">
    <property type="entry name" value="HATPase_c"/>
    <property type="match status" value="1"/>
</dbReference>
<dbReference type="Pfam" id="PF06580">
    <property type="entry name" value="His_kinase"/>
    <property type="match status" value="1"/>
</dbReference>
<feature type="transmembrane region" description="Helical" evidence="15">
    <location>
        <begin position="12"/>
        <end position="38"/>
    </location>
</feature>
<evidence type="ECO:0000256" key="5">
    <source>
        <dbReference type="ARBA" id="ARBA00022553"/>
    </source>
</evidence>
<keyword evidence="8" id="KW-0547">Nucleotide-binding</keyword>
<evidence type="ECO:0000256" key="11">
    <source>
        <dbReference type="ARBA" id="ARBA00022989"/>
    </source>
</evidence>
<keyword evidence="11 15" id="KW-1133">Transmembrane helix</keyword>
<evidence type="ECO:0000259" key="16">
    <source>
        <dbReference type="PROSITE" id="PS50109"/>
    </source>
</evidence>
<dbReference type="SUPFAM" id="SSF55874">
    <property type="entry name" value="ATPase domain of HSP90 chaperone/DNA topoisomerase II/histidine kinase"/>
    <property type="match status" value="1"/>
</dbReference>
<proteinExistence type="predicted"/>
<dbReference type="InterPro" id="IPR036890">
    <property type="entry name" value="HATPase_C_sf"/>
</dbReference>
<evidence type="ECO:0000256" key="14">
    <source>
        <dbReference type="SAM" id="Coils"/>
    </source>
</evidence>
<keyword evidence="12" id="KW-0902">Two-component regulatory system</keyword>
<comment type="catalytic activity">
    <reaction evidence="1">
        <text>ATP + protein L-histidine = ADP + protein N-phospho-L-histidine.</text>
        <dbReference type="EC" id="2.7.13.3"/>
    </reaction>
</comment>
<dbReference type="EC" id="2.7.13.3" evidence="3"/>
<comment type="subcellular location">
    <subcellularLocation>
        <location evidence="2">Cell membrane</location>
        <topology evidence="2">Multi-pass membrane protein</topology>
    </subcellularLocation>
</comment>
<dbReference type="InterPro" id="IPR050640">
    <property type="entry name" value="Bact_2-comp_sensor_kinase"/>
</dbReference>
<dbReference type="RefSeq" id="WP_171633617.1">
    <property type="nucleotide sequence ID" value="NZ_WHNY01000067.1"/>
</dbReference>
<dbReference type="SUPFAM" id="SSF158472">
    <property type="entry name" value="HAMP domain-like"/>
    <property type="match status" value="1"/>
</dbReference>
<evidence type="ECO:0000256" key="8">
    <source>
        <dbReference type="ARBA" id="ARBA00022741"/>
    </source>
</evidence>
<dbReference type="InterPro" id="IPR003594">
    <property type="entry name" value="HATPase_dom"/>
</dbReference>
<evidence type="ECO:0000256" key="15">
    <source>
        <dbReference type="SAM" id="Phobius"/>
    </source>
</evidence>
<evidence type="ECO:0000256" key="13">
    <source>
        <dbReference type="ARBA" id="ARBA00023136"/>
    </source>
</evidence>
<evidence type="ECO:0000256" key="1">
    <source>
        <dbReference type="ARBA" id="ARBA00000085"/>
    </source>
</evidence>
<feature type="domain" description="HAMP" evidence="17">
    <location>
        <begin position="310"/>
        <end position="363"/>
    </location>
</feature>
<dbReference type="CDD" id="cd06225">
    <property type="entry name" value="HAMP"/>
    <property type="match status" value="1"/>
</dbReference>
<sequence>MRLGLFRISSLAARMFTIFMCLSILVVVLMTSFSYFFYNKAVKQDFKTITGEASERLSHHLEFYLKLMSQSSTTLISTELIQRWLEGASPLSRDEVADMQKEMELYTSFHFSEIVNLYLVSADKRVVALNKIDTSFTDAPWYQEIPANHTKTLPTYKVSRNELPVMSMLIPVYSSQSVTFLGNLVIEFTLAEINATFQKSTLGKSGFFFILSPEDDVIYYPDERWVGFPRSKTDLAKLSLKPDGQSSIQEWNGKRSLVHVTKSEQTGWYIVAIVPYQEIASGLNTAINSSIVTVAIMILCLILIIPLVLRQFVSPVKKMKSAIEKVARGDLSVRLEPISDISEFQILSHSFNKMTEQLNDTMRMVAELEMKEMKLQLHQQEATIQALQNQINPHLLYNTLNIISGIACLEGNPLTEKLSQNLADVYRYAASFANMEVRLKDELSILTKYLEIIHIRFPKNFESKVVINEKFLDCRILKLTLQPIVENAVKYGVEPRGGNGAIIVTAYAEGNDLIIEIADNGPGIDESKQQSFEHLLAMKLSEDSELQRESLGLPNVHNRIQLKYGRSYGVSIHSFPGRGTVIGIRIPLEKKISQ</sequence>